<evidence type="ECO:0000256" key="3">
    <source>
        <dbReference type="ARBA" id="ARBA00022741"/>
    </source>
</evidence>
<dbReference type="GO" id="GO:0005829">
    <property type="term" value="C:cytosol"/>
    <property type="evidence" value="ECO:0007669"/>
    <property type="project" value="TreeGrafter"/>
</dbReference>
<dbReference type="InterPro" id="IPR001412">
    <property type="entry name" value="aa-tRNA-synth_I_CS"/>
</dbReference>
<gene>
    <name evidence="9" type="ORF">C7449_103594</name>
</gene>
<protein>
    <submittedName>
        <fullName evidence="9">Glutamyl-Q tRNA(Asp) synthetase</fullName>
    </submittedName>
</protein>
<dbReference type="NCBIfam" id="NF004315">
    <property type="entry name" value="PRK05710.1-4"/>
    <property type="match status" value="1"/>
</dbReference>
<accession>A0A2T5BC68</accession>
<name>A0A2T5BC68_MYCDI</name>
<keyword evidence="4" id="KW-0862">Zinc</keyword>
<evidence type="ECO:0000259" key="8">
    <source>
        <dbReference type="Pfam" id="PF00749"/>
    </source>
</evidence>
<dbReference type="InterPro" id="IPR020058">
    <property type="entry name" value="Glu/Gln-tRNA-synth_Ib_cat-dom"/>
</dbReference>
<dbReference type="PROSITE" id="PS00178">
    <property type="entry name" value="AA_TRNA_LIGASE_I"/>
    <property type="match status" value="1"/>
</dbReference>
<sequence>MLFPWRRRAIGDRAGFVQENLMDSPLSKEAVFRFAPSPNGLLHLGHAYSAILNHDLAMAANGRLLLRIEDIDTARCRPEYEEAIYRDLHWLGIEWERPVRRQSEHFAFYQRALEELRERGLAYPAFLSRGEVREKVAAFEAIGRTWPRDPDGAPCYPTEERRLDRALAARWIAEGRQHAWRLDMDAAIAAARDRRYGRVLEWSEAGAGPDGETGTIIARPERWGDVVLSRPDAPSSYHLSVTLDDAAQGVTHVVRGQDLFHATSVHRLLQVLLDLPQPLYRHHGLVRGADGRKLSKSNGDTGIAAYREKGLLPSDLRALFARDGLVLH</sequence>
<dbReference type="AlphaFoldDB" id="A0A2T5BC68"/>
<keyword evidence="1 7" id="KW-0436">Ligase</keyword>
<comment type="similarity">
    <text evidence="7">Belongs to the class-I aminoacyl-tRNA synthetase family.</text>
</comment>
<evidence type="ECO:0000256" key="2">
    <source>
        <dbReference type="ARBA" id="ARBA00022723"/>
    </source>
</evidence>
<dbReference type="PANTHER" id="PTHR43311:SF1">
    <property type="entry name" value="GLUTAMYL-Q TRNA(ASP) SYNTHETASE"/>
    <property type="match status" value="1"/>
</dbReference>
<evidence type="ECO:0000313" key="9">
    <source>
        <dbReference type="EMBL" id="PTM96574.1"/>
    </source>
</evidence>
<reference evidence="9 10" key="1">
    <citation type="submission" date="2018-04" db="EMBL/GenBank/DDBJ databases">
        <title>Genomic Encyclopedia of Type Strains, Phase IV (KMG-IV): sequencing the most valuable type-strain genomes for metagenomic binning, comparative biology and taxonomic classification.</title>
        <authorList>
            <person name="Goeker M."/>
        </authorList>
    </citation>
    <scope>NUCLEOTIDE SEQUENCE [LARGE SCALE GENOMIC DNA]</scope>
    <source>
        <strain evidence="9 10">DSM 7138</strain>
    </source>
</reference>
<evidence type="ECO:0000256" key="5">
    <source>
        <dbReference type="ARBA" id="ARBA00022840"/>
    </source>
</evidence>
<dbReference type="SUPFAM" id="SSF52374">
    <property type="entry name" value="Nucleotidylyl transferase"/>
    <property type="match status" value="1"/>
</dbReference>
<keyword evidence="7" id="KW-0648">Protein biosynthesis</keyword>
<dbReference type="EMBL" id="PZZZ01000003">
    <property type="protein sequence ID" value="PTM96574.1"/>
    <property type="molecule type" value="Genomic_DNA"/>
</dbReference>
<keyword evidence="10" id="KW-1185">Reference proteome</keyword>
<dbReference type="GO" id="GO:0004818">
    <property type="term" value="F:glutamate-tRNA ligase activity"/>
    <property type="evidence" value="ECO:0007669"/>
    <property type="project" value="TreeGrafter"/>
</dbReference>
<dbReference type="GO" id="GO:0006424">
    <property type="term" value="P:glutamyl-tRNA aminoacylation"/>
    <property type="evidence" value="ECO:0007669"/>
    <property type="project" value="TreeGrafter"/>
</dbReference>
<comment type="caution">
    <text evidence="9">The sequence shown here is derived from an EMBL/GenBank/DDBJ whole genome shotgun (WGS) entry which is preliminary data.</text>
</comment>
<dbReference type="Proteomes" id="UP000241247">
    <property type="component" value="Unassembled WGS sequence"/>
</dbReference>
<dbReference type="Gene3D" id="3.40.50.620">
    <property type="entry name" value="HUPs"/>
    <property type="match status" value="1"/>
</dbReference>
<proteinExistence type="inferred from homology"/>
<keyword evidence="5 7" id="KW-0067">ATP-binding</keyword>
<dbReference type="Pfam" id="PF00749">
    <property type="entry name" value="tRNA-synt_1c"/>
    <property type="match status" value="1"/>
</dbReference>
<dbReference type="InterPro" id="IPR049940">
    <property type="entry name" value="GluQ/Sye"/>
</dbReference>
<organism evidence="9 10">
    <name type="scientific">Mycoplana dimorpha</name>
    <dbReference type="NCBI Taxonomy" id="28320"/>
    <lineage>
        <taxon>Bacteria</taxon>
        <taxon>Pseudomonadati</taxon>
        <taxon>Pseudomonadota</taxon>
        <taxon>Alphaproteobacteria</taxon>
        <taxon>Hyphomicrobiales</taxon>
        <taxon>Rhizobiaceae</taxon>
        <taxon>Mycoplana</taxon>
    </lineage>
</organism>
<keyword evidence="3 7" id="KW-0547">Nucleotide-binding</keyword>
<dbReference type="PANTHER" id="PTHR43311">
    <property type="entry name" value="GLUTAMATE--TRNA LIGASE"/>
    <property type="match status" value="1"/>
</dbReference>
<evidence type="ECO:0000256" key="4">
    <source>
        <dbReference type="ARBA" id="ARBA00022833"/>
    </source>
</evidence>
<feature type="domain" description="Glutamyl/glutaminyl-tRNA synthetase class Ib catalytic" evidence="8">
    <location>
        <begin position="32"/>
        <end position="325"/>
    </location>
</feature>
<dbReference type="InterPro" id="IPR000924">
    <property type="entry name" value="Glu/Gln-tRNA-synth"/>
</dbReference>
<keyword evidence="2" id="KW-0479">Metal-binding</keyword>
<evidence type="ECO:0000256" key="1">
    <source>
        <dbReference type="ARBA" id="ARBA00022598"/>
    </source>
</evidence>
<evidence type="ECO:0000256" key="7">
    <source>
        <dbReference type="RuleBase" id="RU363037"/>
    </source>
</evidence>
<dbReference type="PRINTS" id="PR00987">
    <property type="entry name" value="TRNASYNTHGLU"/>
</dbReference>
<dbReference type="InterPro" id="IPR014729">
    <property type="entry name" value="Rossmann-like_a/b/a_fold"/>
</dbReference>
<evidence type="ECO:0000313" key="10">
    <source>
        <dbReference type="Proteomes" id="UP000241247"/>
    </source>
</evidence>
<evidence type="ECO:0000256" key="6">
    <source>
        <dbReference type="ARBA" id="ARBA00023146"/>
    </source>
</evidence>
<keyword evidence="6 7" id="KW-0030">Aminoacyl-tRNA synthetase</keyword>
<dbReference type="GO" id="GO:0005524">
    <property type="term" value="F:ATP binding"/>
    <property type="evidence" value="ECO:0007669"/>
    <property type="project" value="UniProtKB-KW"/>
</dbReference>